<name>A0A024T8E3_9STRA</name>
<proteinExistence type="predicted"/>
<dbReference type="AlphaFoldDB" id="A0A024T8E3"/>
<sequence length="119" mass="12981">MPSQPTAVIADRPRNPRGPKGGKTHLDLEERRSIYESQLAVSSSGTLPRGAIVSLPSSTNATPTLCLAYGHVDGAPSERATFVPMLHQKSEGILVAKKRARVMTSMTRYDKCPRPRGRR</sequence>
<organism evidence="2">
    <name type="scientific">Aphanomyces invadans</name>
    <dbReference type="NCBI Taxonomy" id="157072"/>
    <lineage>
        <taxon>Eukaryota</taxon>
        <taxon>Sar</taxon>
        <taxon>Stramenopiles</taxon>
        <taxon>Oomycota</taxon>
        <taxon>Saprolegniomycetes</taxon>
        <taxon>Saprolegniales</taxon>
        <taxon>Verrucalvaceae</taxon>
        <taxon>Aphanomyces</taxon>
    </lineage>
</organism>
<dbReference type="RefSeq" id="XP_008881135.1">
    <property type="nucleotide sequence ID" value="XM_008882913.1"/>
</dbReference>
<evidence type="ECO:0000256" key="1">
    <source>
        <dbReference type="SAM" id="MobiDB-lite"/>
    </source>
</evidence>
<evidence type="ECO:0000313" key="2">
    <source>
        <dbReference type="EMBL" id="ETV90234.1"/>
    </source>
</evidence>
<feature type="region of interest" description="Disordered" evidence="1">
    <location>
        <begin position="1"/>
        <end position="28"/>
    </location>
</feature>
<dbReference type="GeneID" id="20091986"/>
<accession>A0A024T8E3</accession>
<reference evidence="2" key="1">
    <citation type="submission" date="2013-12" db="EMBL/GenBank/DDBJ databases">
        <title>The Genome Sequence of Aphanomyces invadans NJM9701.</title>
        <authorList>
            <consortium name="The Broad Institute Genomics Platform"/>
            <person name="Russ C."/>
            <person name="Tyler B."/>
            <person name="van West P."/>
            <person name="Dieguez-Uribeondo J."/>
            <person name="Young S.K."/>
            <person name="Zeng Q."/>
            <person name="Gargeya S."/>
            <person name="Fitzgerald M."/>
            <person name="Abouelleil A."/>
            <person name="Alvarado L."/>
            <person name="Chapman S.B."/>
            <person name="Gainer-Dewar J."/>
            <person name="Goldberg J."/>
            <person name="Griggs A."/>
            <person name="Gujja S."/>
            <person name="Hansen M."/>
            <person name="Howarth C."/>
            <person name="Imamovic A."/>
            <person name="Ireland A."/>
            <person name="Larimer J."/>
            <person name="McCowan C."/>
            <person name="Murphy C."/>
            <person name="Pearson M."/>
            <person name="Poon T.W."/>
            <person name="Priest M."/>
            <person name="Roberts A."/>
            <person name="Saif S."/>
            <person name="Shea T."/>
            <person name="Sykes S."/>
            <person name="Wortman J."/>
            <person name="Nusbaum C."/>
            <person name="Birren B."/>
        </authorList>
    </citation>
    <scope>NUCLEOTIDE SEQUENCE [LARGE SCALE GENOMIC DNA]</scope>
    <source>
        <strain evidence="2">NJM9701</strain>
    </source>
</reference>
<dbReference type="EMBL" id="KI914059">
    <property type="protein sequence ID" value="ETV90234.1"/>
    <property type="molecule type" value="Genomic_DNA"/>
</dbReference>
<dbReference type="VEuPathDB" id="FungiDB:H310_14936"/>
<gene>
    <name evidence="2" type="ORF">H310_14936</name>
</gene>
<dbReference type="OrthoDB" id="10461444at2759"/>
<protein>
    <submittedName>
        <fullName evidence="2">Uncharacterized protein</fullName>
    </submittedName>
</protein>